<evidence type="ECO:0000256" key="5">
    <source>
        <dbReference type="ARBA" id="ARBA00022692"/>
    </source>
</evidence>
<feature type="transmembrane region" description="Helical" evidence="10">
    <location>
        <begin position="6"/>
        <end position="26"/>
    </location>
</feature>
<dbReference type="GO" id="GO:0006465">
    <property type="term" value="P:signal peptide processing"/>
    <property type="evidence" value="ECO:0007669"/>
    <property type="project" value="TreeGrafter"/>
</dbReference>
<keyword evidence="7 10" id="KW-0472">Membrane</keyword>
<evidence type="ECO:0000256" key="6">
    <source>
        <dbReference type="ARBA" id="ARBA00022989"/>
    </source>
</evidence>
<dbReference type="GO" id="GO:0005886">
    <property type="term" value="C:plasma membrane"/>
    <property type="evidence" value="ECO:0007669"/>
    <property type="project" value="UniProtKB-SubCell"/>
</dbReference>
<dbReference type="Pfam" id="PF01478">
    <property type="entry name" value="Peptidase_A24"/>
    <property type="match status" value="1"/>
</dbReference>
<evidence type="ECO:0000256" key="7">
    <source>
        <dbReference type="ARBA" id="ARBA00023136"/>
    </source>
</evidence>
<keyword evidence="5 9" id="KW-0812">Transmembrane</keyword>
<dbReference type="Gene3D" id="1.20.120.1220">
    <property type="match status" value="1"/>
</dbReference>
<comment type="subcellular location">
    <subcellularLocation>
        <location evidence="1">Cell inner membrane</location>
        <topology evidence="1">Multi-pass membrane protein</topology>
    </subcellularLocation>
    <subcellularLocation>
        <location evidence="9">Cell membrane</location>
        <topology evidence="9">Multi-pass membrane protein</topology>
    </subcellularLocation>
</comment>
<dbReference type="EMBL" id="VNHO01000015">
    <property type="protein sequence ID" value="TYP53294.1"/>
    <property type="molecule type" value="Genomic_DNA"/>
</dbReference>
<dbReference type="InterPro" id="IPR010627">
    <property type="entry name" value="Prepilin_pept_A24_N"/>
</dbReference>
<feature type="transmembrane region" description="Helical" evidence="10">
    <location>
        <begin position="99"/>
        <end position="117"/>
    </location>
</feature>
<dbReference type="EC" id="3.4.23.43" evidence="9"/>
<keyword evidence="4" id="KW-0997">Cell inner membrane</keyword>
<dbReference type="EC" id="2.1.1.-" evidence="9"/>
<evidence type="ECO:0000259" key="11">
    <source>
        <dbReference type="Pfam" id="PF01478"/>
    </source>
</evidence>
<dbReference type="Proteomes" id="UP000322294">
    <property type="component" value="Unassembled WGS sequence"/>
</dbReference>
<comment type="similarity">
    <text evidence="2 8">Belongs to the peptidase A24 family.</text>
</comment>
<keyword evidence="6 10" id="KW-1133">Transmembrane helix</keyword>
<feature type="transmembrane region" description="Helical" evidence="10">
    <location>
        <begin position="124"/>
        <end position="141"/>
    </location>
</feature>
<keyword evidence="9" id="KW-0378">Hydrolase</keyword>
<keyword evidence="3" id="KW-1003">Cell membrane</keyword>
<comment type="caution">
    <text evidence="13">The sequence shown here is derived from an EMBL/GenBank/DDBJ whole genome shotgun (WGS) entry which is preliminary data.</text>
</comment>
<evidence type="ECO:0000256" key="2">
    <source>
        <dbReference type="ARBA" id="ARBA00005801"/>
    </source>
</evidence>
<dbReference type="PANTHER" id="PTHR30487:SF0">
    <property type="entry name" value="PREPILIN LEADER PEPTIDASE_N-METHYLTRANSFERASE-RELATED"/>
    <property type="match status" value="1"/>
</dbReference>
<comment type="function">
    <text evidence="9">Plays an essential role in type IV pili and type II pseudopili formation by proteolytically removing the leader sequence from substrate proteins and subsequently monomethylating the alpha-amino group of the newly exposed N-terminal phenylalanine.</text>
</comment>
<dbReference type="GO" id="GO:0004190">
    <property type="term" value="F:aspartic-type endopeptidase activity"/>
    <property type="evidence" value="ECO:0007669"/>
    <property type="project" value="UniProtKB-EC"/>
</dbReference>
<keyword evidence="9" id="KW-0645">Protease</keyword>
<evidence type="ECO:0000256" key="8">
    <source>
        <dbReference type="RuleBase" id="RU003793"/>
    </source>
</evidence>
<dbReference type="GO" id="GO:0008168">
    <property type="term" value="F:methyltransferase activity"/>
    <property type="evidence" value="ECO:0007669"/>
    <property type="project" value="UniProtKB-KW"/>
</dbReference>
<feature type="transmembrane region" description="Helical" evidence="10">
    <location>
        <begin position="178"/>
        <end position="211"/>
    </location>
</feature>
<dbReference type="PANTHER" id="PTHR30487">
    <property type="entry name" value="TYPE 4 PREPILIN-LIKE PROTEINS LEADER PEPTIDE-PROCESSING ENZYME"/>
    <property type="match status" value="1"/>
</dbReference>
<accession>A0A5S5AQ86</accession>
<evidence type="ECO:0000256" key="9">
    <source>
        <dbReference type="RuleBase" id="RU003794"/>
    </source>
</evidence>
<evidence type="ECO:0000313" key="14">
    <source>
        <dbReference type="Proteomes" id="UP000322294"/>
    </source>
</evidence>
<keyword evidence="14" id="KW-1185">Reference proteome</keyword>
<evidence type="ECO:0000259" key="12">
    <source>
        <dbReference type="Pfam" id="PF06750"/>
    </source>
</evidence>
<dbReference type="AlphaFoldDB" id="A0A5S5AQ86"/>
<evidence type="ECO:0000256" key="4">
    <source>
        <dbReference type="ARBA" id="ARBA00022519"/>
    </source>
</evidence>
<feature type="transmembrane region" description="Helical" evidence="10">
    <location>
        <begin position="147"/>
        <end position="166"/>
    </location>
</feature>
<name>A0A5S5AQ86_9FIRM</name>
<keyword evidence="9" id="KW-0489">Methyltransferase</keyword>
<protein>
    <recommendedName>
        <fullName evidence="9">Prepilin leader peptidase/N-methyltransferase</fullName>
        <ecNumber evidence="9">2.1.1.-</ecNumber>
        <ecNumber evidence="9">3.4.23.43</ecNumber>
    </recommendedName>
</protein>
<sequence length="251" mass="26616">MLLMGVFFFLLGLITGSFLNVVIYRLPRGETVIWGRSHCPACGRVLAWYDLVPVASYLALRGRCRYCGTQISPRYPVVELLTGAVFAALFYRYGPTPALAKYLFLGAVLIAAAFIDLEHYLIPDRLVLAGLAGAAILGFAARDVGVWSSLAGSAAGAGFLFAVVVFSKGGMGCGDVKLAAVAGLFLGWPLAALALFLAVVTGGLAAAALLLLGLKGRKDAIPFGPFIAAGALAAILWGWHIINWYRQVFLF</sequence>
<evidence type="ECO:0000256" key="3">
    <source>
        <dbReference type="ARBA" id="ARBA00022475"/>
    </source>
</evidence>
<dbReference type="InterPro" id="IPR014032">
    <property type="entry name" value="Peptidase_A24A_bac"/>
</dbReference>
<dbReference type="InterPro" id="IPR000045">
    <property type="entry name" value="Prepilin_IV_endopep_pep"/>
</dbReference>
<proteinExistence type="inferred from homology"/>
<dbReference type="PRINTS" id="PR00864">
    <property type="entry name" value="PREPILNPTASE"/>
</dbReference>
<feature type="transmembrane region" description="Helical" evidence="10">
    <location>
        <begin position="223"/>
        <end position="245"/>
    </location>
</feature>
<organism evidence="13 14">
    <name type="scientific">Thermosediminibacter litoriperuensis</name>
    <dbReference type="NCBI Taxonomy" id="291989"/>
    <lineage>
        <taxon>Bacteria</taxon>
        <taxon>Bacillati</taxon>
        <taxon>Bacillota</taxon>
        <taxon>Clostridia</taxon>
        <taxon>Thermosediminibacterales</taxon>
        <taxon>Thermosediminibacteraceae</taxon>
        <taxon>Thermosediminibacter</taxon>
    </lineage>
</organism>
<gene>
    <name evidence="13" type="ORF">LZ11_01535</name>
</gene>
<keyword evidence="9" id="KW-0511">Multifunctional enzyme</keyword>
<evidence type="ECO:0000256" key="1">
    <source>
        <dbReference type="ARBA" id="ARBA00004429"/>
    </source>
</evidence>
<evidence type="ECO:0000313" key="13">
    <source>
        <dbReference type="EMBL" id="TYP53294.1"/>
    </source>
</evidence>
<feature type="domain" description="Prepilin type IV endopeptidase peptidase" evidence="11">
    <location>
        <begin position="103"/>
        <end position="205"/>
    </location>
</feature>
<dbReference type="GO" id="GO:0032259">
    <property type="term" value="P:methylation"/>
    <property type="evidence" value="ECO:0007669"/>
    <property type="project" value="UniProtKB-KW"/>
</dbReference>
<comment type="catalytic activity">
    <reaction evidence="9">
        <text>Typically cleaves a -Gly-|-Phe- bond to release an N-terminal, basic peptide of 5-8 residues from type IV prepilin, and then N-methylates the new N-terminal amino group, the methyl donor being S-adenosyl-L-methionine.</text>
        <dbReference type="EC" id="3.4.23.43"/>
    </reaction>
</comment>
<evidence type="ECO:0000256" key="10">
    <source>
        <dbReference type="SAM" id="Phobius"/>
    </source>
</evidence>
<reference evidence="13 14" key="1">
    <citation type="submission" date="2019-07" db="EMBL/GenBank/DDBJ databases">
        <title>Genomic Encyclopedia of Type Strains, Phase I: the one thousand microbial genomes (KMG-I) project.</title>
        <authorList>
            <person name="Kyrpides N."/>
        </authorList>
    </citation>
    <scope>NUCLEOTIDE SEQUENCE [LARGE SCALE GENOMIC DNA]</scope>
    <source>
        <strain evidence="13 14">DSM 16647</strain>
    </source>
</reference>
<dbReference type="Pfam" id="PF06750">
    <property type="entry name" value="A24_N_bact"/>
    <property type="match status" value="1"/>
</dbReference>
<feature type="domain" description="Prepilin peptidase A24 N-terminal" evidence="12">
    <location>
        <begin position="10"/>
        <end position="92"/>
    </location>
</feature>
<dbReference type="InterPro" id="IPR050882">
    <property type="entry name" value="Prepilin_peptidase/N-MTase"/>
</dbReference>
<keyword evidence="9" id="KW-0808">Transferase</keyword>